<name>A0ABX4DXW5_9PSED</name>
<organism evidence="1 2">
    <name type="scientific">Pseudomonas umsongensis</name>
    <dbReference type="NCBI Taxonomy" id="198618"/>
    <lineage>
        <taxon>Bacteria</taxon>
        <taxon>Pseudomonadati</taxon>
        <taxon>Pseudomonadota</taxon>
        <taxon>Gammaproteobacteria</taxon>
        <taxon>Pseudomonadales</taxon>
        <taxon>Pseudomonadaceae</taxon>
        <taxon>Pseudomonas</taxon>
    </lineage>
</organism>
<keyword evidence="2" id="KW-1185">Reference proteome</keyword>
<protein>
    <submittedName>
        <fullName evidence="1">Uncharacterized protein</fullName>
    </submittedName>
</protein>
<accession>A0ABX4DXW5</accession>
<evidence type="ECO:0000313" key="1">
    <source>
        <dbReference type="EMBL" id="OXR33560.1"/>
    </source>
</evidence>
<reference evidence="1 2" key="1">
    <citation type="submission" date="2017-06" db="EMBL/GenBank/DDBJ databases">
        <authorList>
            <person name="Furmanczyk E.M."/>
        </authorList>
    </citation>
    <scope>NUCLEOTIDE SEQUENCE [LARGE SCALE GENOMIC DNA]</scope>
    <source>
        <strain evidence="1 2">DSM 16611</strain>
    </source>
</reference>
<comment type="caution">
    <text evidence="1">The sequence shown here is derived from an EMBL/GenBank/DDBJ whole genome shotgun (WGS) entry which is preliminary data.</text>
</comment>
<dbReference type="EMBL" id="NIWU01000002">
    <property type="protein sequence ID" value="OXR33560.1"/>
    <property type="molecule type" value="Genomic_DNA"/>
</dbReference>
<gene>
    <name evidence="1" type="ORF">PSUM_16245</name>
</gene>
<dbReference type="Proteomes" id="UP000215455">
    <property type="component" value="Unassembled WGS sequence"/>
</dbReference>
<proteinExistence type="predicted"/>
<sequence>MLRGVVVWYGADVTPWIFLENFIDVMVNIDAIDRGGAVPFVGVMVQSSDARVVVDGAFYTG</sequence>
<evidence type="ECO:0000313" key="2">
    <source>
        <dbReference type="Proteomes" id="UP000215455"/>
    </source>
</evidence>